<dbReference type="STRING" id="42155.A0A0R3QB92"/>
<sequence>MATLTRRSDKTVVENLTSAEVSQLIKEHEEKEKEQEAQQSA</sequence>
<dbReference type="AlphaFoldDB" id="A0A0R3QB92"/>
<reference evidence="1 2" key="2">
    <citation type="submission" date="2018-11" db="EMBL/GenBank/DDBJ databases">
        <authorList>
            <consortium name="Pathogen Informatics"/>
        </authorList>
    </citation>
    <scope>NUCLEOTIDE SEQUENCE [LARGE SCALE GENOMIC DNA]</scope>
</reference>
<gene>
    <name evidence="1" type="ORF">BTMF_LOCUS2925</name>
</gene>
<dbReference type="WBParaSite" id="BTMF_0000361701-mRNA-1">
    <property type="protein sequence ID" value="BTMF_0000361701-mRNA-1"/>
    <property type="gene ID" value="BTMF_0000361701"/>
</dbReference>
<evidence type="ECO:0000313" key="3">
    <source>
        <dbReference type="WBParaSite" id="BTMF_0000361701-mRNA-1"/>
    </source>
</evidence>
<dbReference type="EMBL" id="UZAG01002545">
    <property type="protein sequence ID" value="VDO13658.1"/>
    <property type="molecule type" value="Genomic_DNA"/>
</dbReference>
<accession>A0A0R3QB92</accession>
<protein>
    <submittedName>
        <fullName evidence="3">Flagellar motor switch protein FliN</fullName>
    </submittedName>
</protein>
<evidence type="ECO:0000313" key="1">
    <source>
        <dbReference type="EMBL" id="VDO13658.1"/>
    </source>
</evidence>
<organism evidence="3">
    <name type="scientific">Brugia timori</name>
    <dbReference type="NCBI Taxonomy" id="42155"/>
    <lineage>
        <taxon>Eukaryota</taxon>
        <taxon>Metazoa</taxon>
        <taxon>Ecdysozoa</taxon>
        <taxon>Nematoda</taxon>
        <taxon>Chromadorea</taxon>
        <taxon>Rhabditida</taxon>
        <taxon>Spirurina</taxon>
        <taxon>Spiruromorpha</taxon>
        <taxon>Filarioidea</taxon>
        <taxon>Onchocercidae</taxon>
        <taxon>Brugia</taxon>
    </lineage>
</organism>
<dbReference type="Proteomes" id="UP000280834">
    <property type="component" value="Unassembled WGS sequence"/>
</dbReference>
<proteinExistence type="predicted"/>
<name>A0A0R3QB92_9BILA</name>
<evidence type="ECO:0000313" key="2">
    <source>
        <dbReference type="Proteomes" id="UP000280834"/>
    </source>
</evidence>
<keyword evidence="2" id="KW-1185">Reference proteome</keyword>
<reference evidence="3" key="1">
    <citation type="submission" date="2017-02" db="UniProtKB">
        <authorList>
            <consortium name="WormBaseParasite"/>
        </authorList>
    </citation>
    <scope>IDENTIFICATION</scope>
</reference>